<feature type="domain" description="DUF2062" evidence="2">
    <location>
        <begin position="13"/>
        <end position="148"/>
    </location>
</feature>
<dbReference type="RefSeq" id="WP_092905125.1">
    <property type="nucleotide sequence ID" value="NZ_FOZS01000002.1"/>
</dbReference>
<name>A0A1I6SIF7_9EURY</name>
<keyword evidence="4" id="KW-1185">Reference proteome</keyword>
<protein>
    <recommendedName>
        <fullName evidence="2">DUF2062 domain-containing protein</fullName>
    </recommendedName>
</protein>
<feature type="transmembrane region" description="Helical" evidence="1">
    <location>
        <begin position="114"/>
        <end position="137"/>
    </location>
</feature>
<organism evidence="3 4">
    <name type="scientific">Halostagnicola kamekurae</name>
    <dbReference type="NCBI Taxonomy" id="619731"/>
    <lineage>
        <taxon>Archaea</taxon>
        <taxon>Methanobacteriati</taxon>
        <taxon>Methanobacteriota</taxon>
        <taxon>Stenosarchaea group</taxon>
        <taxon>Halobacteria</taxon>
        <taxon>Halobacteriales</taxon>
        <taxon>Natrialbaceae</taxon>
        <taxon>Halostagnicola</taxon>
    </lineage>
</organism>
<dbReference type="InterPro" id="IPR018639">
    <property type="entry name" value="DUF2062"/>
</dbReference>
<evidence type="ECO:0000256" key="1">
    <source>
        <dbReference type="SAM" id="Phobius"/>
    </source>
</evidence>
<keyword evidence="1" id="KW-0472">Membrane</keyword>
<dbReference type="AlphaFoldDB" id="A0A1I6SIF7"/>
<evidence type="ECO:0000313" key="3">
    <source>
        <dbReference type="EMBL" id="SFS76752.1"/>
    </source>
</evidence>
<sequence length="168" mass="18490">MLRERVAVYRDRVRRELTAAFRADHTAHEVAISFAIGLFVTSMPTGGLSLGALAVLAYWQSWASKAAMFAAAILLNPLVKPAVYLGSYRLGTAFLGSDQLVTLEHETADTAIELVQFLLVGNVVIGAILFAIGYLIAFHLTRSYRRREGTTVRSSVVSVSLFPFNRRK</sequence>
<reference evidence="4" key="1">
    <citation type="submission" date="2016-10" db="EMBL/GenBank/DDBJ databases">
        <authorList>
            <person name="Varghese N."/>
            <person name="Submissions S."/>
        </authorList>
    </citation>
    <scope>NUCLEOTIDE SEQUENCE [LARGE SCALE GENOMIC DNA]</scope>
    <source>
        <strain evidence="4">DSM 22427</strain>
    </source>
</reference>
<dbReference type="Pfam" id="PF09835">
    <property type="entry name" value="DUF2062"/>
    <property type="match status" value="1"/>
</dbReference>
<keyword evidence="1" id="KW-0812">Transmembrane</keyword>
<accession>A0A1I6SIF7</accession>
<gene>
    <name evidence="3" type="ORF">SAMN04488556_2701</name>
</gene>
<evidence type="ECO:0000313" key="4">
    <source>
        <dbReference type="Proteomes" id="UP000199199"/>
    </source>
</evidence>
<evidence type="ECO:0000259" key="2">
    <source>
        <dbReference type="Pfam" id="PF09835"/>
    </source>
</evidence>
<proteinExistence type="predicted"/>
<keyword evidence="1" id="KW-1133">Transmembrane helix</keyword>
<dbReference type="PANTHER" id="PTHR40547:SF1">
    <property type="entry name" value="SLL0298 PROTEIN"/>
    <property type="match status" value="1"/>
</dbReference>
<dbReference type="PANTHER" id="PTHR40547">
    <property type="entry name" value="SLL0298 PROTEIN"/>
    <property type="match status" value="1"/>
</dbReference>
<dbReference type="OrthoDB" id="329979at2157"/>
<dbReference type="Proteomes" id="UP000199199">
    <property type="component" value="Unassembled WGS sequence"/>
</dbReference>
<feature type="transmembrane region" description="Helical" evidence="1">
    <location>
        <begin position="31"/>
        <end position="59"/>
    </location>
</feature>
<dbReference type="EMBL" id="FOZS01000002">
    <property type="protein sequence ID" value="SFS76752.1"/>
    <property type="molecule type" value="Genomic_DNA"/>
</dbReference>